<reference evidence="3 4" key="1">
    <citation type="submission" date="2019-06" db="EMBL/GenBank/DDBJ databases">
        <authorList>
            <person name="Broberg M."/>
        </authorList>
    </citation>
    <scope>NUCLEOTIDE SEQUENCE [LARGE SCALE GENOMIC DNA]</scope>
</reference>
<feature type="region of interest" description="Disordered" evidence="1">
    <location>
        <begin position="40"/>
        <end position="74"/>
    </location>
</feature>
<evidence type="ECO:0000313" key="3">
    <source>
        <dbReference type="EMBL" id="VUC35612.1"/>
    </source>
</evidence>
<sequence>MTSLGDENPAPIELRPLSARIADHDGERSVNETVSLINDKIHSQDHNERSPKDTGLLIRDTALPTPANDPKGVRRNGHSNAFAVWSLELVSLLLAFGFMGAMIAILQTYDNNEMPNWNGGGSGGITLNALIGVLATIFRAILAFVALEVLAQLKWEWLTARFRPLNHVQRFEDATRGTWGPIMLLPIVKIRQPLSVIAVVVVVLSVAIGPFSQQAVQTYYCLRIAEERPATVQVAHRIDSMDESPLFYQRSGISGLKVSLQSAMQDALANPSTDSNIPSMFKCRTGNCTFSTHADHPEQPEEERASYASLAMCSRCEDVYDLVRTEVVEQTEAHRGQIFVRLPVSGLDEEIPYYDITNSSTKLLQVSPGSRGDQDVSCLDAAAVGNLAWASGILPQDFLDVARWSAANFSILALSQDRCGTLADGKVSCPLPTGNIRKIWRTAWGEPTDYVAAACTLYPCIKYYTSKVQNGALFETVVRSTPLHGVEGYYALTQYGVQVPCWVNGTLYTSSNISSAADKLHPSAKQDVVINLQYWPHESPDARVGYTNMTAPRDCVMAVNSNFIRAIQTELIRTFRVVCWPNTRWSDDVTCRNYEGGDSISMASLLRPRVTSLNTIRENIDSLSMRITTQIRRSGQGPYMKDQVPAQGEAWENRTCLHVAWEWFALPATLLVLCTLLIAGIITRDLRANRNSLVWKGSVLPFLLKDHVKGLEMSNLKTLNVAAKDFEIKLQKAD</sequence>
<name>A0ABY6V061_BIOOC</name>
<keyword evidence="2" id="KW-0472">Membrane</keyword>
<feature type="transmembrane region" description="Helical" evidence="2">
    <location>
        <begin position="81"/>
        <end position="105"/>
    </location>
</feature>
<evidence type="ECO:0008006" key="5">
    <source>
        <dbReference type="Google" id="ProtNLM"/>
    </source>
</evidence>
<dbReference type="InterPro" id="IPR021514">
    <property type="entry name" value="DUF3176"/>
</dbReference>
<proteinExistence type="predicted"/>
<evidence type="ECO:0000256" key="1">
    <source>
        <dbReference type="SAM" id="MobiDB-lite"/>
    </source>
</evidence>
<feature type="compositionally biased region" description="Basic and acidic residues" evidence="1">
    <location>
        <begin position="40"/>
        <end position="52"/>
    </location>
</feature>
<feature type="transmembrane region" description="Helical" evidence="2">
    <location>
        <begin position="663"/>
        <end position="682"/>
    </location>
</feature>
<feature type="transmembrane region" description="Helical" evidence="2">
    <location>
        <begin position="125"/>
        <end position="151"/>
    </location>
</feature>
<organism evidence="3 4">
    <name type="scientific">Bionectria ochroleuca</name>
    <name type="common">Gliocladium roseum</name>
    <dbReference type="NCBI Taxonomy" id="29856"/>
    <lineage>
        <taxon>Eukaryota</taxon>
        <taxon>Fungi</taxon>
        <taxon>Dikarya</taxon>
        <taxon>Ascomycota</taxon>
        <taxon>Pezizomycotina</taxon>
        <taxon>Sordariomycetes</taxon>
        <taxon>Hypocreomycetidae</taxon>
        <taxon>Hypocreales</taxon>
        <taxon>Bionectriaceae</taxon>
        <taxon>Clonostachys</taxon>
    </lineage>
</organism>
<keyword evidence="2" id="KW-1133">Transmembrane helix</keyword>
<feature type="transmembrane region" description="Helical" evidence="2">
    <location>
        <begin position="193"/>
        <end position="211"/>
    </location>
</feature>
<dbReference type="Pfam" id="PF11374">
    <property type="entry name" value="DUF3176"/>
    <property type="match status" value="1"/>
</dbReference>
<dbReference type="Proteomes" id="UP000766486">
    <property type="component" value="Unassembled WGS sequence"/>
</dbReference>
<protein>
    <recommendedName>
        <fullName evidence="5">Carboxylic ester hydrolase</fullName>
    </recommendedName>
</protein>
<dbReference type="PANTHER" id="PTHR35394">
    <property type="entry name" value="DUF3176 DOMAIN-CONTAINING PROTEIN"/>
    <property type="match status" value="1"/>
</dbReference>
<keyword evidence="4" id="KW-1185">Reference proteome</keyword>
<dbReference type="PANTHER" id="PTHR35394:SF5">
    <property type="entry name" value="DUF3176 DOMAIN-CONTAINING PROTEIN"/>
    <property type="match status" value="1"/>
</dbReference>
<evidence type="ECO:0000256" key="2">
    <source>
        <dbReference type="SAM" id="Phobius"/>
    </source>
</evidence>
<comment type="caution">
    <text evidence="3">The sequence shown here is derived from an EMBL/GenBank/DDBJ whole genome shotgun (WGS) entry which is preliminary data.</text>
</comment>
<gene>
    <name evidence="3" type="ORF">CLO192961_LOCUS422017</name>
</gene>
<dbReference type="EMBL" id="CABFNS010000915">
    <property type="protein sequence ID" value="VUC35612.1"/>
    <property type="molecule type" value="Genomic_DNA"/>
</dbReference>
<evidence type="ECO:0000313" key="4">
    <source>
        <dbReference type="Proteomes" id="UP000766486"/>
    </source>
</evidence>
<accession>A0ABY6V061</accession>
<keyword evidence="2" id="KW-0812">Transmembrane</keyword>